<dbReference type="InterPro" id="IPR013798">
    <property type="entry name" value="Indole-3-glycerol_P_synth_dom"/>
</dbReference>
<protein>
    <recommendedName>
        <fullName evidence="3">indole-3-glycerol-phosphate synthase</fullName>
        <ecNumber evidence="3">4.1.1.48</ecNumber>
    </recommendedName>
</protein>
<dbReference type="PANTHER" id="PTHR22854:SF2">
    <property type="entry name" value="INDOLE-3-GLYCEROL-PHOSPHATE SYNTHASE"/>
    <property type="match status" value="1"/>
</dbReference>
<sequence length="92" mass="9951">MPTILDKIVERKANDLRRALSEAPVAVLEKRARSWPPALDFAAALRRHNGLNLIAEIKKASPSKGLLRPDLDPVALARVYVDSGAAAISVLT</sequence>
<comment type="caution">
    <text evidence="10">The sequence shown here is derived from an EMBL/GenBank/DDBJ whole genome shotgun (WGS) entry which is preliminary data.</text>
</comment>
<organism evidence="10 11">
    <name type="scientific">Candidatus Tanganyikabacteria bacterium</name>
    <dbReference type="NCBI Taxonomy" id="2961651"/>
    <lineage>
        <taxon>Bacteria</taxon>
        <taxon>Bacillati</taxon>
        <taxon>Candidatus Sericytochromatia</taxon>
        <taxon>Candidatus Tanganyikabacteria</taxon>
    </lineage>
</organism>
<dbReference type="AlphaFoldDB" id="A0A937X3L9"/>
<evidence type="ECO:0000256" key="4">
    <source>
        <dbReference type="ARBA" id="ARBA00022605"/>
    </source>
</evidence>
<dbReference type="Gene3D" id="3.20.20.70">
    <property type="entry name" value="Aldolase class I"/>
    <property type="match status" value="1"/>
</dbReference>
<evidence type="ECO:0000256" key="3">
    <source>
        <dbReference type="ARBA" id="ARBA00012362"/>
    </source>
</evidence>
<keyword evidence="8" id="KW-0456">Lyase</keyword>
<dbReference type="InterPro" id="IPR011060">
    <property type="entry name" value="RibuloseP-bd_barrel"/>
</dbReference>
<dbReference type="PROSITE" id="PS00614">
    <property type="entry name" value="IGPS"/>
    <property type="match status" value="1"/>
</dbReference>
<evidence type="ECO:0000259" key="9">
    <source>
        <dbReference type="Pfam" id="PF00218"/>
    </source>
</evidence>
<keyword evidence="5" id="KW-0210">Decarboxylase</keyword>
<dbReference type="EMBL" id="VGJX01000529">
    <property type="protein sequence ID" value="MBM3275319.1"/>
    <property type="molecule type" value="Genomic_DNA"/>
</dbReference>
<evidence type="ECO:0000313" key="10">
    <source>
        <dbReference type="EMBL" id="MBM3275319.1"/>
    </source>
</evidence>
<evidence type="ECO:0000256" key="2">
    <source>
        <dbReference type="ARBA" id="ARBA00004696"/>
    </source>
</evidence>
<evidence type="ECO:0000256" key="6">
    <source>
        <dbReference type="ARBA" id="ARBA00022822"/>
    </source>
</evidence>
<reference evidence="10 11" key="1">
    <citation type="submission" date="2019-03" db="EMBL/GenBank/DDBJ databases">
        <title>Lake Tanganyika Metagenome-Assembled Genomes (MAGs).</title>
        <authorList>
            <person name="Tran P."/>
        </authorList>
    </citation>
    <scope>NUCLEOTIDE SEQUENCE [LARGE SCALE GENOMIC DNA]</scope>
    <source>
        <strain evidence="10">K_DeepCast_65m_m2_236</strain>
    </source>
</reference>
<feature type="non-terminal residue" evidence="10">
    <location>
        <position position="92"/>
    </location>
</feature>
<dbReference type="GO" id="GO:0000162">
    <property type="term" value="P:L-tryptophan biosynthetic process"/>
    <property type="evidence" value="ECO:0007669"/>
    <property type="project" value="UniProtKB-KW"/>
</dbReference>
<dbReference type="SUPFAM" id="SSF51366">
    <property type="entry name" value="Ribulose-phoshate binding barrel"/>
    <property type="match status" value="1"/>
</dbReference>
<dbReference type="Pfam" id="PF00218">
    <property type="entry name" value="IGPS"/>
    <property type="match status" value="1"/>
</dbReference>
<dbReference type="Proteomes" id="UP000703893">
    <property type="component" value="Unassembled WGS sequence"/>
</dbReference>
<dbReference type="InterPro" id="IPR045186">
    <property type="entry name" value="Indole-3-glycerol_P_synth"/>
</dbReference>
<evidence type="ECO:0000256" key="8">
    <source>
        <dbReference type="ARBA" id="ARBA00023239"/>
    </source>
</evidence>
<proteinExistence type="predicted"/>
<feature type="domain" description="Indole-3-glycerol phosphate synthase" evidence="9">
    <location>
        <begin position="5"/>
        <end position="92"/>
    </location>
</feature>
<comment type="catalytic activity">
    <reaction evidence="1">
        <text>1-(2-carboxyphenylamino)-1-deoxy-D-ribulose 5-phosphate + H(+) = (1S,2R)-1-C-(indol-3-yl)glycerol 3-phosphate + CO2 + H2O</text>
        <dbReference type="Rhea" id="RHEA:23476"/>
        <dbReference type="ChEBI" id="CHEBI:15377"/>
        <dbReference type="ChEBI" id="CHEBI:15378"/>
        <dbReference type="ChEBI" id="CHEBI:16526"/>
        <dbReference type="ChEBI" id="CHEBI:58613"/>
        <dbReference type="ChEBI" id="CHEBI:58866"/>
        <dbReference type="EC" id="4.1.1.48"/>
    </reaction>
</comment>
<dbReference type="InterPro" id="IPR001468">
    <property type="entry name" value="Indole-3-GlycerolPSynthase_CS"/>
</dbReference>
<dbReference type="InterPro" id="IPR013785">
    <property type="entry name" value="Aldolase_TIM"/>
</dbReference>
<dbReference type="GO" id="GO:0004425">
    <property type="term" value="F:indole-3-glycerol-phosphate synthase activity"/>
    <property type="evidence" value="ECO:0007669"/>
    <property type="project" value="UniProtKB-EC"/>
</dbReference>
<name>A0A937X3L9_9BACT</name>
<accession>A0A937X3L9</accession>
<dbReference type="EC" id="4.1.1.48" evidence="3"/>
<comment type="pathway">
    <text evidence="2">Amino-acid biosynthesis; L-tryptophan biosynthesis; L-tryptophan from chorismate: step 4/5.</text>
</comment>
<gene>
    <name evidence="10" type="ORF">FJZ00_09210</name>
</gene>
<dbReference type="GO" id="GO:0004640">
    <property type="term" value="F:phosphoribosylanthranilate isomerase activity"/>
    <property type="evidence" value="ECO:0007669"/>
    <property type="project" value="TreeGrafter"/>
</dbReference>
<evidence type="ECO:0000313" key="11">
    <source>
        <dbReference type="Proteomes" id="UP000703893"/>
    </source>
</evidence>
<evidence type="ECO:0000256" key="1">
    <source>
        <dbReference type="ARBA" id="ARBA00001633"/>
    </source>
</evidence>
<keyword evidence="4" id="KW-0028">Amino-acid biosynthesis</keyword>
<evidence type="ECO:0000256" key="7">
    <source>
        <dbReference type="ARBA" id="ARBA00023141"/>
    </source>
</evidence>
<evidence type="ECO:0000256" key="5">
    <source>
        <dbReference type="ARBA" id="ARBA00022793"/>
    </source>
</evidence>
<keyword evidence="7" id="KW-0057">Aromatic amino acid biosynthesis</keyword>
<keyword evidence="6" id="KW-0822">Tryptophan biosynthesis</keyword>
<dbReference type="PANTHER" id="PTHR22854">
    <property type="entry name" value="TRYPTOPHAN BIOSYNTHESIS PROTEIN"/>
    <property type="match status" value="1"/>
</dbReference>